<reference evidence="1 2" key="1">
    <citation type="submission" date="2015-06" db="EMBL/GenBank/DDBJ databases">
        <title>Genome sequence of Pseudoalteromonas peptidolytica.</title>
        <authorList>
            <person name="Xie B.-B."/>
            <person name="Rong J.-C."/>
            <person name="Qin Q.-L."/>
            <person name="Zhang Y.-Z."/>
        </authorList>
    </citation>
    <scope>NUCLEOTIDE SEQUENCE [LARGE SCALE GENOMIC DNA]</scope>
    <source>
        <strain evidence="1 2">F12-50-A1</strain>
    </source>
</reference>
<dbReference type="EMBL" id="AQHF01000034">
    <property type="protein sequence ID" value="MBE0349206.1"/>
    <property type="molecule type" value="Genomic_DNA"/>
</dbReference>
<accession>A0A8I0N0C9</accession>
<gene>
    <name evidence="1" type="ORF">PPEP_b1153</name>
</gene>
<protein>
    <submittedName>
        <fullName evidence="1">Uncharacterized protein</fullName>
    </submittedName>
</protein>
<dbReference type="AlphaFoldDB" id="A0A8I0N0C9"/>
<name>A0A8I0N0C9_9GAMM</name>
<dbReference type="Proteomes" id="UP000660708">
    <property type="component" value="Unassembled WGS sequence"/>
</dbReference>
<comment type="caution">
    <text evidence="1">The sequence shown here is derived from an EMBL/GenBank/DDBJ whole genome shotgun (WGS) entry which is preliminary data.</text>
</comment>
<sequence>MSNTALHSLQALTVFGYSPKHKNIYRYCKYWARLSHSQ</sequence>
<evidence type="ECO:0000313" key="1">
    <source>
        <dbReference type="EMBL" id="MBE0349206.1"/>
    </source>
</evidence>
<keyword evidence="2" id="KW-1185">Reference proteome</keyword>
<organism evidence="1 2">
    <name type="scientific">Pseudoalteromonas peptidolytica F12-50-A1</name>
    <dbReference type="NCBI Taxonomy" id="1315280"/>
    <lineage>
        <taxon>Bacteria</taxon>
        <taxon>Pseudomonadati</taxon>
        <taxon>Pseudomonadota</taxon>
        <taxon>Gammaproteobacteria</taxon>
        <taxon>Alteromonadales</taxon>
        <taxon>Pseudoalteromonadaceae</taxon>
        <taxon>Pseudoalteromonas</taxon>
    </lineage>
</organism>
<proteinExistence type="predicted"/>
<evidence type="ECO:0000313" key="2">
    <source>
        <dbReference type="Proteomes" id="UP000660708"/>
    </source>
</evidence>